<comment type="pathway">
    <text evidence="1">Pyrimidine metabolism; CTP biosynthesis via de novo pathway; CTP from UDP: step 2/2.</text>
</comment>
<dbReference type="GO" id="GO:0044210">
    <property type="term" value="P:'de novo' CTP biosynthetic process"/>
    <property type="evidence" value="ECO:0007669"/>
    <property type="project" value="UniProtKB-UniPathway"/>
</dbReference>
<comment type="catalytic activity">
    <reaction evidence="9">
        <text>UTP + L-glutamine + ATP + H2O = CTP + L-glutamate + ADP + phosphate + 2 H(+)</text>
        <dbReference type="Rhea" id="RHEA:26426"/>
        <dbReference type="ChEBI" id="CHEBI:15377"/>
        <dbReference type="ChEBI" id="CHEBI:15378"/>
        <dbReference type="ChEBI" id="CHEBI:29985"/>
        <dbReference type="ChEBI" id="CHEBI:30616"/>
        <dbReference type="ChEBI" id="CHEBI:37563"/>
        <dbReference type="ChEBI" id="CHEBI:43474"/>
        <dbReference type="ChEBI" id="CHEBI:46398"/>
        <dbReference type="ChEBI" id="CHEBI:58359"/>
        <dbReference type="ChEBI" id="CHEBI:456216"/>
        <dbReference type="EC" id="6.3.4.2"/>
    </reaction>
</comment>
<dbReference type="InterPro" id="IPR017926">
    <property type="entry name" value="GATASE"/>
</dbReference>
<dbReference type="Pfam" id="PF00117">
    <property type="entry name" value="GATase"/>
    <property type="match status" value="1"/>
</dbReference>
<evidence type="ECO:0000256" key="9">
    <source>
        <dbReference type="ARBA" id="ARBA00047781"/>
    </source>
</evidence>
<dbReference type="InterPro" id="IPR029062">
    <property type="entry name" value="Class_I_gatase-like"/>
</dbReference>
<comment type="caution">
    <text evidence="12">The sequence shown here is derived from an EMBL/GenBank/DDBJ whole genome shotgun (WGS) entry which is preliminary data.</text>
</comment>
<gene>
    <name evidence="12" type="primary">pyrG_53</name>
    <name evidence="12" type="ORF">SDC9_203308</name>
</gene>
<evidence type="ECO:0000259" key="11">
    <source>
        <dbReference type="Pfam" id="PF00117"/>
    </source>
</evidence>
<dbReference type="GO" id="GO:0005829">
    <property type="term" value="C:cytosol"/>
    <property type="evidence" value="ECO:0007669"/>
    <property type="project" value="TreeGrafter"/>
</dbReference>
<name>A0A645J570_9ZZZZ</name>
<keyword evidence="8" id="KW-0665">Pyrimidine biosynthesis</keyword>
<comment type="similarity">
    <text evidence="2">Belongs to the CTP synthase family.</text>
</comment>
<keyword evidence="4 12" id="KW-0436">Ligase</keyword>
<dbReference type="GO" id="GO:0005524">
    <property type="term" value="F:ATP binding"/>
    <property type="evidence" value="ECO:0007669"/>
    <property type="project" value="UniProtKB-KW"/>
</dbReference>
<dbReference type="EMBL" id="VSSQ01125096">
    <property type="protein sequence ID" value="MPN55624.1"/>
    <property type="molecule type" value="Genomic_DNA"/>
</dbReference>
<dbReference type="GO" id="GO:0042802">
    <property type="term" value="F:identical protein binding"/>
    <property type="evidence" value="ECO:0007669"/>
    <property type="project" value="TreeGrafter"/>
</dbReference>
<evidence type="ECO:0000256" key="6">
    <source>
        <dbReference type="ARBA" id="ARBA00022840"/>
    </source>
</evidence>
<feature type="region of interest" description="Disordered" evidence="10">
    <location>
        <begin position="1"/>
        <end position="26"/>
    </location>
</feature>
<reference evidence="12" key="1">
    <citation type="submission" date="2019-08" db="EMBL/GenBank/DDBJ databases">
        <authorList>
            <person name="Kucharzyk K."/>
            <person name="Murdoch R.W."/>
            <person name="Higgins S."/>
            <person name="Loffler F."/>
        </authorList>
    </citation>
    <scope>NUCLEOTIDE SEQUENCE</scope>
</reference>
<evidence type="ECO:0000256" key="5">
    <source>
        <dbReference type="ARBA" id="ARBA00022741"/>
    </source>
</evidence>
<dbReference type="PROSITE" id="PS51273">
    <property type="entry name" value="GATASE_TYPE_1"/>
    <property type="match status" value="1"/>
</dbReference>
<evidence type="ECO:0000256" key="8">
    <source>
        <dbReference type="ARBA" id="ARBA00022975"/>
    </source>
</evidence>
<proteinExistence type="inferred from homology"/>
<evidence type="ECO:0000256" key="4">
    <source>
        <dbReference type="ARBA" id="ARBA00022598"/>
    </source>
</evidence>
<dbReference type="PANTHER" id="PTHR11550">
    <property type="entry name" value="CTP SYNTHASE"/>
    <property type="match status" value="1"/>
</dbReference>
<feature type="domain" description="Glutamine amidotransferase" evidence="11">
    <location>
        <begin position="12"/>
        <end position="119"/>
    </location>
</feature>
<organism evidence="12">
    <name type="scientific">bioreactor metagenome</name>
    <dbReference type="NCBI Taxonomy" id="1076179"/>
    <lineage>
        <taxon>unclassified sequences</taxon>
        <taxon>metagenomes</taxon>
        <taxon>ecological metagenomes</taxon>
    </lineage>
</organism>
<keyword evidence="7" id="KW-0315">Glutamine amidotransferase</keyword>
<evidence type="ECO:0000256" key="10">
    <source>
        <dbReference type="SAM" id="MobiDB-lite"/>
    </source>
</evidence>
<sequence>MTEWFDPRKQSVEQRDSVSNKGGTMRLGSYPCELAPGSLAETLYGKSFIEERHRHRFEFNKAYKSVLEEKGFVFSGMSPDGELAEIIELPGHPWFLGCQFHPEFTSNPMRPHPLFAGFIGAAKARHSEKE</sequence>
<feature type="compositionally biased region" description="Basic and acidic residues" evidence="10">
    <location>
        <begin position="1"/>
        <end position="18"/>
    </location>
</feature>
<evidence type="ECO:0000256" key="1">
    <source>
        <dbReference type="ARBA" id="ARBA00005171"/>
    </source>
</evidence>
<dbReference type="Gene3D" id="3.40.50.880">
    <property type="match status" value="1"/>
</dbReference>
<dbReference type="PANTHER" id="PTHR11550:SF0">
    <property type="entry name" value="CTP SYNTHASE-RELATED"/>
    <property type="match status" value="1"/>
</dbReference>
<keyword evidence="5" id="KW-0547">Nucleotide-binding</keyword>
<protein>
    <recommendedName>
        <fullName evidence="3">CTP synthase (glutamine hydrolyzing)</fullName>
        <ecNumber evidence="3">6.3.4.2</ecNumber>
    </recommendedName>
</protein>
<dbReference type="SUPFAM" id="SSF52317">
    <property type="entry name" value="Class I glutamine amidotransferase-like"/>
    <property type="match status" value="1"/>
</dbReference>
<dbReference type="InterPro" id="IPR004468">
    <property type="entry name" value="CTP_synthase"/>
</dbReference>
<evidence type="ECO:0000256" key="3">
    <source>
        <dbReference type="ARBA" id="ARBA00012291"/>
    </source>
</evidence>
<dbReference type="EC" id="6.3.4.2" evidence="3"/>
<evidence type="ECO:0000256" key="7">
    <source>
        <dbReference type="ARBA" id="ARBA00022962"/>
    </source>
</evidence>
<accession>A0A645J570</accession>
<keyword evidence="6" id="KW-0067">ATP-binding</keyword>
<dbReference type="GO" id="GO:0003883">
    <property type="term" value="F:CTP synthase activity"/>
    <property type="evidence" value="ECO:0007669"/>
    <property type="project" value="UniProtKB-EC"/>
</dbReference>
<evidence type="ECO:0000313" key="12">
    <source>
        <dbReference type="EMBL" id="MPN55624.1"/>
    </source>
</evidence>
<dbReference type="AlphaFoldDB" id="A0A645J570"/>
<evidence type="ECO:0000256" key="2">
    <source>
        <dbReference type="ARBA" id="ARBA00007533"/>
    </source>
</evidence>
<dbReference type="GO" id="GO:0019856">
    <property type="term" value="P:pyrimidine nucleobase biosynthetic process"/>
    <property type="evidence" value="ECO:0007669"/>
    <property type="project" value="TreeGrafter"/>
</dbReference>
<dbReference type="UniPathway" id="UPA00159">
    <property type="reaction ID" value="UER00277"/>
</dbReference>